<proteinExistence type="predicted"/>
<name>A0ACB9S114_9MYRT</name>
<comment type="caution">
    <text evidence="1">The sequence shown here is derived from an EMBL/GenBank/DDBJ whole genome shotgun (WGS) entry which is preliminary data.</text>
</comment>
<sequence length="81" mass="8583">MTSNSFNSTAAIILAFILLNCIGTEFTRNVEGLTCHVVISVAQCTDARCTAACLHKYGGETTHGTCYNPVHSNGCICTHAC</sequence>
<reference evidence="2" key="1">
    <citation type="journal article" date="2023" name="Front. Plant Sci.">
        <title>Chromosomal-level genome assembly of Melastoma candidum provides insights into trichome evolution.</title>
        <authorList>
            <person name="Zhong Y."/>
            <person name="Wu W."/>
            <person name="Sun C."/>
            <person name="Zou P."/>
            <person name="Liu Y."/>
            <person name="Dai S."/>
            <person name="Zhou R."/>
        </authorList>
    </citation>
    <scope>NUCLEOTIDE SEQUENCE [LARGE SCALE GENOMIC DNA]</scope>
</reference>
<keyword evidence="2" id="KW-1185">Reference proteome</keyword>
<dbReference type="Proteomes" id="UP001057402">
    <property type="component" value="Chromosome 2"/>
</dbReference>
<dbReference type="EMBL" id="CM042881">
    <property type="protein sequence ID" value="KAI4385126.1"/>
    <property type="molecule type" value="Genomic_DNA"/>
</dbReference>
<protein>
    <submittedName>
        <fullName evidence="1">Uncharacterized protein</fullName>
    </submittedName>
</protein>
<evidence type="ECO:0000313" key="2">
    <source>
        <dbReference type="Proteomes" id="UP001057402"/>
    </source>
</evidence>
<accession>A0ACB9S114</accession>
<organism evidence="1 2">
    <name type="scientific">Melastoma candidum</name>
    <dbReference type="NCBI Taxonomy" id="119954"/>
    <lineage>
        <taxon>Eukaryota</taxon>
        <taxon>Viridiplantae</taxon>
        <taxon>Streptophyta</taxon>
        <taxon>Embryophyta</taxon>
        <taxon>Tracheophyta</taxon>
        <taxon>Spermatophyta</taxon>
        <taxon>Magnoliopsida</taxon>
        <taxon>eudicotyledons</taxon>
        <taxon>Gunneridae</taxon>
        <taxon>Pentapetalae</taxon>
        <taxon>rosids</taxon>
        <taxon>malvids</taxon>
        <taxon>Myrtales</taxon>
        <taxon>Melastomataceae</taxon>
        <taxon>Melastomatoideae</taxon>
        <taxon>Melastomateae</taxon>
        <taxon>Melastoma</taxon>
    </lineage>
</organism>
<evidence type="ECO:0000313" key="1">
    <source>
        <dbReference type="EMBL" id="KAI4385126.1"/>
    </source>
</evidence>
<gene>
    <name evidence="1" type="ORF">MLD38_003185</name>
</gene>